<dbReference type="EMBL" id="JANPWB010000007">
    <property type="protein sequence ID" value="KAJ1173189.1"/>
    <property type="molecule type" value="Genomic_DNA"/>
</dbReference>
<name>A0AAV7TA36_PLEWA</name>
<evidence type="ECO:0000313" key="2">
    <source>
        <dbReference type="EMBL" id="KAJ1173189.1"/>
    </source>
</evidence>
<protein>
    <submittedName>
        <fullName evidence="2">Uncharacterized protein</fullName>
    </submittedName>
</protein>
<dbReference type="Proteomes" id="UP001066276">
    <property type="component" value="Chromosome 4_1"/>
</dbReference>
<organism evidence="2 3">
    <name type="scientific">Pleurodeles waltl</name>
    <name type="common">Iberian ribbed newt</name>
    <dbReference type="NCBI Taxonomy" id="8319"/>
    <lineage>
        <taxon>Eukaryota</taxon>
        <taxon>Metazoa</taxon>
        <taxon>Chordata</taxon>
        <taxon>Craniata</taxon>
        <taxon>Vertebrata</taxon>
        <taxon>Euteleostomi</taxon>
        <taxon>Amphibia</taxon>
        <taxon>Batrachia</taxon>
        <taxon>Caudata</taxon>
        <taxon>Salamandroidea</taxon>
        <taxon>Salamandridae</taxon>
        <taxon>Pleurodelinae</taxon>
        <taxon>Pleurodeles</taxon>
    </lineage>
</organism>
<reference evidence="2" key="1">
    <citation type="journal article" date="2022" name="bioRxiv">
        <title>Sequencing and chromosome-scale assembly of the giantPleurodeles waltlgenome.</title>
        <authorList>
            <person name="Brown T."/>
            <person name="Elewa A."/>
            <person name="Iarovenko S."/>
            <person name="Subramanian E."/>
            <person name="Araus A.J."/>
            <person name="Petzold A."/>
            <person name="Susuki M."/>
            <person name="Suzuki K.-i.T."/>
            <person name="Hayashi T."/>
            <person name="Toyoda A."/>
            <person name="Oliveira C."/>
            <person name="Osipova E."/>
            <person name="Leigh N.D."/>
            <person name="Simon A."/>
            <person name="Yun M.H."/>
        </authorList>
    </citation>
    <scope>NUCLEOTIDE SEQUENCE</scope>
    <source>
        <strain evidence="2">20211129_DDA</strain>
        <tissue evidence="2">Liver</tissue>
    </source>
</reference>
<keyword evidence="3" id="KW-1185">Reference proteome</keyword>
<evidence type="ECO:0000256" key="1">
    <source>
        <dbReference type="SAM" id="MobiDB-lite"/>
    </source>
</evidence>
<gene>
    <name evidence="2" type="ORF">NDU88_005029</name>
</gene>
<evidence type="ECO:0000313" key="3">
    <source>
        <dbReference type="Proteomes" id="UP001066276"/>
    </source>
</evidence>
<accession>A0AAV7TA36</accession>
<feature type="region of interest" description="Disordered" evidence="1">
    <location>
        <begin position="1"/>
        <end position="23"/>
    </location>
</feature>
<proteinExistence type="predicted"/>
<sequence length="137" mass="15329">MPRITGEEAGLKQRLGRAAETESDNAATLRAVHVWRHQGSTMVTAPGSQSTMWRCSREAARILPLYGAKRGTHCLQWWPPLSSVVPNTVTVVRYAQPKNKVVLKVRPSGFCTVMEGSQWRPLPCRHTPRGDLVSRNR</sequence>
<dbReference type="AlphaFoldDB" id="A0AAV7TA36"/>
<feature type="compositionally biased region" description="Basic and acidic residues" evidence="1">
    <location>
        <begin position="1"/>
        <end position="11"/>
    </location>
</feature>
<comment type="caution">
    <text evidence="2">The sequence shown here is derived from an EMBL/GenBank/DDBJ whole genome shotgun (WGS) entry which is preliminary data.</text>
</comment>